<dbReference type="EMBL" id="JBHLZF010000001">
    <property type="protein sequence ID" value="MFB9896739.1"/>
    <property type="molecule type" value="Genomic_DNA"/>
</dbReference>
<feature type="transmembrane region" description="Helical" evidence="2">
    <location>
        <begin position="37"/>
        <end position="56"/>
    </location>
</feature>
<feature type="region of interest" description="Disordered" evidence="1">
    <location>
        <begin position="70"/>
        <end position="94"/>
    </location>
</feature>
<dbReference type="Proteomes" id="UP001589688">
    <property type="component" value="Unassembled WGS sequence"/>
</dbReference>
<evidence type="ECO:0000256" key="1">
    <source>
        <dbReference type="SAM" id="MobiDB-lite"/>
    </source>
</evidence>
<dbReference type="CDD" id="cd07341">
    <property type="entry name" value="M56_BlaR1_MecR1_like"/>
    <property type="match status" value="1"/>
</dbReference>
<dbReference type="PANTHER" id="PTHR34978:SF3">
    <property type="entry name" value="SLR0241 PROTEIN"/>
    <property type="match status" value="1"/>
</dbReference>
<evidence type="ECO:0000313" key="4">
    <source>
        <dbReference type="Proteomes" id="UP001589688"/>
    </source>
</evidence>
<reference evidence="3 4" key="1">
    <citation type="submission" date="2024-09" db="EMBL/GenBank/DDBJ databases">
        <authorList>
            <person name="Sun Q."/>
            <person name="Mori K."/>
        </authorList>
    </citation>
    <scope>NUCLEOTIDE SEQUENCE [LARGE SCALE GENOMIC DNA]</scope>
    <source>
        <strain evidence="3 4">ATCC 51272</strain>
    </source>
</reference>
<evidence type="ECO:0000256" key="2">
    <source>
        <dbReference type="SAM" id="Phobius"/>
    </source>
</evidence>
<feature type="transmembrane region" description="Helical" evidence="2">
    <location>
        <begin position="283"/>
        <end position="302"/>
    </location>
</feature>
<gene>
    <name evidence="3" type="ORF">ACFFK8_02630</name>
</gene>
<comment type="caution">
    <text evidence="3">The sequence shown here is derived from an EMBL/GenBank/DDBJ whole genome shotgun (WGS) entry which is preliminary data.</text>
</comment>
<evidence type="ECO:0000313" key="3">
    <source>
        <dbReference type="EMBL" id="MFB9896739.1"/>
    </source>
</evidence>
<proteinExistence type="predicted"/>
<name>A0ABV5ZJE2_9BACT</name>
<dbReference type="PANTHER" id="PTHR34978">
    <property type="entry name" value="POSSIBLE SENSOR-TRANSDUCER PROTEIN BLAR"/>
    <property type="match status" value="1"/>
</dbReference>
<sequence>MNDLLSYSLRSAAVLALLLIPYLLLLRHERLFRLNRAVLLGILLLSLSVPLCHVPMPAMKWHTTHLDIQPPAAPAPAPTEGSEPTVQPASQPDPDMAAPAAAGLPWTVVLGWACLAGMAATGAVRLMQVARMRGAIRCGCLWTLRENGCTVYCHAEDVAPFSWMRSIVIGEADYRMHGRPIILHEQGHILHCHSLDVLLLAAVETLQWWNPLVYVLGNCLRDVHEYQADDHALRRGVGLREYQMLLVRKVAGSGTCALANSFNHSLTQKRISMMMKSNPRKRARAKALYLVPLVALALSAFATPETAGQTSGSAALATAPADSVPMVTFKPRERMGRKVADAYVVHFPLNTWIENVGQGSYLSDCATHMAFEATQTSLQLDGATFGRSSLPRLPAAAVRKVEIRRNARKNHMWVNIITREVKVPASVQPTTLPVVTVMLPGRNEIGFAQGTAAAQKSNWMNVSATAWDTDRFGNKGIRKELETRRGHPDFKVYIYASTEATQQEIGRMEGILKAQGISNYTVVRDLTIVHPSADEFRQWALAEKQKGTRYDQLYNLMAQKHAGCDDIRKHWHVVKAVYGRK</sequence>
<dbReference type="RefSeq" id="WP_027951919.1">
    <property type="nucleotide sequence ID" value="NZ_JADU01000009.1"/>
</dbReference>
<keyword evidence="2" id="KW-0812">Transmembrane</keyword>
<feature type="transmembrane region" description="Helical" evidence="2">
    <location>
        <begin position="104"/>
        <end position="127"/>
    </location>
</feature>
<protein>
    <submittedName>
        <fullName evidence="3">M56 family metallopeptidase</fullName>
    </submittedName>
</protein>
<organism evidence="3 4">
    <name type="scientific">Hallella seregens ATCC 51272</name>
    <dbReference type="NCBI Taxonomy" id="1336250"/>
    <lineage>
        <taxon>Bacteria</taxon>
        <taxon>Pseudomonadati</taxon>
        <taxon>Bacteroidota</taxon>
        <taxon>Bacteroidia</taxon>
        <taxon>Bacteroidales</taxon>
        <taxon>Prevotellaceae</taxon>
        <taxon>Hallella</taxon>
    </lineage>
</organism>
<keyword evidence="2" id="KW-1133">Transmembrane helix</keyword>
<dbReference type="InterPro" id="IPR052173">
    <property type="entry name" value="Beta-lactam_resp_regulator"/>
</dbReference>
<accession>A0ABV5ZJE2</accession>
<feature type="transmembrane region" description="Helical" evidence="2">
    <location>
        <begin position="6"/>
        <end position="25"/>
    </location>
</feature>
<keyword evidence="2" id="KW-0472">Membrane</keyword>
<keyword evidence="4" id="KW-1185">Reference proteome</keyword>